<protein>
    <submittedName>
        <fullName evidence="5">HlyD family efflux transporter periplasmic adaptor subunit</fullName>
    </submittedName>
</protein>
<keyword evidence="3" id="KW-0472">Membrane</keyword>
<evidence type="ECO:0000259" key="4">
    <source>
        <dbReference type="Pfam" id="PF26002"/>
    </source>
</evidence>
<sequence length="490" mass="55748">MENSYDKKYTQDKLSMRILNGPHDEKPLGKSGNFEKDNYGGSEVLGINKSIKDLGLAGQRNQNTERKLKGLGKAERSDLVKEVLEAPPSWLVKWGSTWTLIVVLMILAISWFVEYPDLLKGAVQITSEDIAKPVNAKKDGLLEEIYAKEGQMVKKHQRIGRIESIADPAEIEKLKVYLLGIQNDVSKGGGSTSTLSEFNNLGEIQQDFQSFAQVFTSKSNFDPAGVESEKISILNRDLAEIEEMDENLQKQISNYNNDYNLAKEEFANQQKLNKKGLISTNELRLAESKVIAKKQQIDQIISTFNTNQLQKNQKRQEILSVRKGKVEQNSAFKQEINRLLQAIENWEKIHYLVASTDGKLIYLKNIQANQQLKNGENLFYILPNSAKVYGEMYVGQYNIGKIKVGQRVILKFDGYPYQEFGTMDAKIETISDIPIDSVYKIKVLLPNNELKTFNKNVKIKVGMTASGEIVTEDLRLIEKLFYEIRKYVKR</sequence>
<accession>A0AAE3GZ87</accession>
<name>A0AAE3GZ87_9BACT</name>
<evidence type="ECO:0000256" key="2">
    <source>
        <dbReference type="SAM" id="MobiDB-lite"/>
    </source>
</evidence>
<comment type="caution">
    <text evidence="5">The sequence shown here is derived from an EMBL/GenBank/DDBJ whole genome shotgun (WGS) entry which is preliminary data.</text>
</comment>
<dbReference type="Pfam" id="PF26002">
    <property type="entry name" value="Beta-barrel_AprE"/>
    <property type="match status" value="1"/>
</dbReference>
<gene>
    <name evidence="5" type="ORF">EGI31_00300</name>
</gene>
<organism evidence="5 6">
    <name type="scientific">Lacihabitans soyangensis</name>
    <dbReference type="NCBI Taxonomy" id="869394"/>
    <lineage>
        <taxon>Bacteria</taxon>
        <taxon>Pseudomonadati</taxon>
        <taxon>Bacteroidota</taxon>
        <taxon>Cytophagia</taxon>
        <taxon>Cytophagales</taxon>
        <taxon>Leadbetterellaceae</taxon>
        <taxon>Lacihabitans</taxon>
    </lineage>
</organism>
<keyword evidence="1" id="KW-0175">Coiled coil</keyword>
<feature type="domain" description="AprE-like beta-barrel" evidence="4">
    <location>
        <begin position="391"/>
        <end position="471"/>
    </location>
</feature>
<keyword evidence="3" id="KW-1133">Transmembrane helix</keyword>
<keyword evidence="6" id="KW-1185">Reference proteome</keyword>
<dbReference type="RefSeq" id="WP_255035109.1">
    <property type="nucleotide sequence ID" value="NZ_RJUF01000001.1"/>
</dbReference>
<dbReference type="InterPro" id="IPR050739">
    <property type="entry name" value="MFP"/>
</dbReference>
<feature type="region of interest" description="Disordered" evidence="2">
    <location>
        <begin position="1"/>
        <end position="33"/>
    </location>
</feature>
<reference evidence="5 6" key="1">
    <citation type="submission" date="2018-11" db="EMBL/GenBank/DDBJ databases">
        <title>Novel bacteria species description.</title>
        <authorList>
            <person name="Han J.-H."/>
        </authorList>
    </citation>
    <scope>NUCLEOTIDE SEQUENCE [LARGE SCALE GENOMIC DNA]</scope>
    <source>
        <strain evidence="5 6">KCTC23259</strain>
    </source>
</reference>
<evidence type="ECO:0000313" key="6">
    <source>
        <dbReference type="Proteomes" id="UP001204144"/>
    </source>
</evidence>
<dbReference type="AlphaFoldDB" id="A0AAE3GZ87"/>
<keyword evidence="3" id="KW-0812">Transmembrane</keyword>
<dbReference type="Gene3D" id="2.40.30.170">
    <property type="match status" value="1"/>
</dbReference>
<proteinExistence type="predicted"/>
<evidence type="ECO:0000256" key="3">
    <source>
        <dbReference type="SAM" id="Phobius"/>
    </source>
</evidence>
<feature type="coiled-coil region" evidence="1">
    <location>
        <begin position="231"/>
        <end position="272"/>
    </location>
</feature>
<dbReference type="InterPro" id="IPR058982">
    <property type="entry name" value="Beta-barrel_AprE"/>
</dbReference>
<feature type="transmembrane region" description="Helical" evidence="3">
    <location>
        <begin position="91"/>
        <end position="113"/>
    </location>
</feature>
<dbReference type="PANTHER" id="PTHR30386:SF28">
    <property type="entry name" value="EXPORTED PROTEIN"/>
    <property type="match status" value="1"/>
</dbReference>
<evidence type="ECO:0000313" key="5">
    <source>
        <dbReference type="EMBL" id="MCP9761375.1"/>
    </source>
</evidence>
<dbReference type="Proteomes" id="UP001204144">
    <property type="component" value="Unassembled WGS sequence"/>
</dbReference>
<evidence type="ECO:0000256" key="1">
    <source>
        <dbReference type="SAM" id="Coils"/>
    </source>
</evidence>
<feature type="compositionally biased region" description="Basic and acidic residues" evidence="2">
    <location>
        <begin position="1"/>
        <end position="15"/>
    </location>
</feature>
<dbReference type="PANTHER" id="PTHR30386">
    <property type="entry name" value="MEMBRANE FUSION SUBUNIT OF EMRAB-TOLC MULTIDRUG EFFLUX PUMP"/>
    <property type="match status" value="1"/>
</dbReference>
<dbReference type="PRINTS" id="PR01490">
    <property type="entry name" value="RTXTOXIND"/>
</dbReference>
<feature type="compositionally biased region" description="Basic and acidic residues" evidence="2">
    <location>
        <begin position="22"/>
        <end position="33"/>
    </location>
</feature>
<dbReference type="EMBL" id="RJUF01000001">
    <property type="protein sequence ID" value="MCP9761375.1"/>
    <property type="molecule type" value="Genomic_DNA"/>
</dbReference>